<dbReference type="GeneID" id="122132740"/>
<dbReference type="RefSeq" id="XP_042563259.1">
    <property type="nucleotide sequence ID" value="XM_042707325.1"/>
</dbReference>
<dbReference type="KEGG" id="char:122132740"/>
<evidence type="ECO:0000256" key="3">
    <source>
        <dbReference type="SAM" id="MobiDB-lite"/>
    </source>
</evidence>
<dbReference type="GO" id="GO:0030141">
    <property type="term" value="C:secretory granule"/>
    <property type="evidence" value="ECO:0007669"/>
    <property type="project" value="InterPro"/>
</dbReference>
<feature type="region of interest" description="Disordered" evidence="3">
    <location>
        <begin position="189"/>
        <end position="226"/>
    </location>
</feature>
<dbReference type="GO" id="GO:0051046">
    <property type="term" value="P:regulation of secretion"/>
    <property type="evidence" value="ECO:0007669"/>
    <property type="project" value="TreeGrafter"/>
</dbReference>
<evidence type="ECO:0000259" key="4">
    <source>
        <dbReference type="Pfam" id="PF14948"/>
    </source>
</evidence>
<gene>
    <name evidence="6" type="primary">LOC122132740</name>
</gene>
<keyword evidence="2" id="KW-0968">Cytoplasmic vesicle</keyword>
<dbReference type="InterPro" id="IPR029403">
    <property type="entry name" value="RESP18_dom"/>
</dbReference>
<dbReference type="AlphaFoldDB" id="A0A8M1KNG3"/>
<dbReference type="GO" id="GO:0030133">
    <property type="term" value="C:transport vesicle"/>
    <property type="evidence" value="ECO:0007669"/>
    <property type="project" value="UniProtKB-SubCell"/>
</dbReference>
<dbReference type="GO" id="GO:0035773">
    <property type="term" value="P:insulin secretion involved in cellular response to glucose stimulus"/>
    <property type="evidence" value="ECO:0007669"/>
    <property type="project" value="TreeGrafter"/>
</dbReference>
<feature type="region of interest" description="Disordered" evidence="3">
    <location>
        <begin position="131"/>
        <end position="160"/>
    </location>
</feature>
<sequence>GLFGQCLASQQELVHYQVSVPVLHRLQEVLKELMVQGLTWKDDITQYIISQELKDVPLARPSLKPGSSSPQKLSERSKSSPNLQRLGPRLPPQPNRGQHYLDYTIVEPPQSPLHLQSLDPYTYQQKYSYQDDQERSLNSVDGGQYPRPSSQSGASRGGPPALRIWTDKFCRTWCLSTCLPPHPRPPATGWQHLSPPHPSSLWTTRRTTSPRTSRSASSSSSSSWIGRLHRATTLRGRWM</sequence>
<evidence type="ECO:0000256" key="1">
    <source>
        <dbReference type="ARBA" id="ARBA00004398"/>
    </source>
</evidence>
<feature type="non-terminal residue" evidence="6">
    <location>
        <position position="239"/>
    </location>
</feature>
<dbReference type="InterPro" id="IPR033522">
    <property type="entry name" value="IA-2/IA-2_beta"/>
</dbReference>
<dbReference type="GO" id="GO:0045202">
    <property type="term" value="C:synapse"/>
    <property type="evidence" value="ECO:0007669"/>
    <property type="project" value="TreeGrafter"/>
</dbReference>
<name>A0A8M1KNG3_CLUHA</name>
<feature type="region of interest" description="Disordered" evidence="3">
    <location>
        <begin position="59"/>
        <end position="99"/>
    </location>
</feature>
<feature type="compositionally biased region" description="Low complexity" evidence="3">
    <location>
        <begin position="199"/>
        <end position="223"/>
    </location>
</feature>
<evidence type="ECO:0000313" key="5">
    <source>
        <dbReference type="Proteomes" id="UP000515152"/>
    </source>
</evidence>
<dbReference type="Proteomes" id="UP000515152">
    <property type="component" value="Unplaced"/>
</dbReference>
<keyword evidence="5" id="KW-1185">Reference proteome</keyword>
<evidence type="ECO:0000313" key="6">
    <source>
        <dbReference type="RefSeq" id="XP_042563259.1"/>
    </source>
</evidence>
<feature type="non-terminal residue" evidence="6">
    <location>
        <position position="1"/>
    </location>
</feature>
<dbReference type="SMART" id="SM01305">
    <property type="entry name" value="RESP18"/>
    <property type="match status" value="1"/>
</dbReference>
<dbReference type="OrthoDB" id="9880441at2759"/>
<proteinExistence type="predicted"/>
<organism evidence="5 6">
    <name type="scientific">Clupea harengus</name>
    <name type="common">Atlantic herring</name>
    <dbReference type="NCBI Taxonomy" id="7950"/>
    <lineage>
        <taxon>Eukaryota</taxon>
        <taxon>Metazoa</taxon>
        <taxon>Chordata</taxon>
        <taxon>Craniata</taxon>
        <taxon>Vertebrata</taxon>
        <taxon>Euteleostomi</taxon>
        <taxon>Actinopterygii</taxon>
        <taxon>Neopterygii</taxon>
        <taxon>Teleostei</taxon>
        <taxon>Clupei</taxon>
        <taxon>Clupeiformes</taxon>
        <taxon>Clupeoidei</taxon>
        <taxon>Clupeidae</taxon>
        <taxon>Clupea</taxon>
    </lineage>
</organism>
<evidence type="ECO:0000256" key="2">
    <source>
        <dbReference type="ARBA" id="ARBA00023329"/>
    </source>
</evidence>
<reference evidence="6" key="1">
    <citation type="submission" date="2025-08" db="UniProtKB">
        <authorList>
            <consortium name="RefSeq"/>
        </authorList>
    </citation>
    <scope>IDENTIFICATION</scope>
</reference>
<accession>A0A8M1KNG3</accession>
<protein>
    <submittedName>
        <fullName evidence="6">Uncharacterized protein LOC122132740</fullName>
    </submittedName>
</protein>
<dbReference type="Pfam" id="PF14948">
    <property type="entry name" value="RESP18"/>
    <property type="match status" value="1"/>
</dbReference>
<feature type="domain" description="RESP18" evidence="4">
    <location>
        <begin position="11"/>
        <end position="65"/>
    </location>
</feature>
<dbReference type="PANTHER" id="PTHR46106:SF1">
    <property type="entry name" value="RECEPTOR-TYPE TYROSINE-PROTEIN PHOSPHATASE-LIKE N"/>
    <property type="match status" value="1"/>
</dbReference>
<dbReference type="PANTHER" id="PTHR46106">
    <property type="entry name" value="IA-2 PROTEIN TYROSINE PHOSPHATASE, ISOFORM C"/>
    <property type="match status" value="1"/>
</dbReference>
<feature type="compositionally biased region" description="Polar residues" evidence="3">
    <location>
        <begin position="131"/>
        <end position="154"/>
    </location>
</feature>
<comment type="subcellular location">
    <subcellularLocation>
        <location evidence="1">Cytoplasmic vesicle</location>
        <location evidence="1">Secretory vesicle</location>
    </subcellularLocation>
</comment>